<name>A0AAN8X113_HALRR</name>
<dbReference type="Proteomes" id="UP001381693">
    <property type="component" value="Unassembled WGS sequence"/>
</dbReference>
<reference evidence="1 2" key="1">
    <citation type="submission" date="2023-11" db="EMBL/GenBank/DDBJ databases">
        <title>Halocaridina rubra genome assembly.</title>
        <authorList>
            <person name="Smith C."/>
        </authorList>
    </citation>
    <scope>NUCLEOTIDE SEQUENCE [LARGE SCALE GENOMIC DNA]</scope>
    <source>
        <strain evidence="1">EP-1</strain>
        <tissue evidence="1">Whole</tissue>
    </source>
</reference>
<organism evidence="1 2">
    <name type="scientific">Halocaridina rubra</name>
    <name type="common">Hawaiian red shrimp</name>
    <dbReference type="NCBI Taxonomy" id="373956"/>
    <lineage>
        <taxon>Eukaryota</taxon>
        <taxon>Metazoa</taxon>
        <taxon>Ecdysozoa</taxon>
        <taxon>Arthropoda</taxon>
        <taxon>Crustacea</taxon>
        <taxon>Multicrustacea</taxon>
        <taxon>Malacostraca</taxon>
        <taxon>Eumalacostraca</taxon>
        <taxon>Eucarida</taxon>
        <taxon>Decapoda</taxon>
        <taxon>Pleocyemata</taxon>
        <taxon>Caridea</taxon>
        <taxon>Atyoidea</taxon>
        <taxon>Atyidae</taxon>
        <taxon>Halocaridina</taxon>
    </lineage>
</organism>
<evidence type="ECO:0000313" key="1">
    <source>
        <dbReference type="EMBL" id="KAK7075687.1"/>
    </source>
</evidence>
<dbReference type="EMBL" id="JAXCGZ010010250">
    <property type="protein sequence ID" value="KAK7075687.1"/>
    <property type="molecule type" value="Genomic_DNA"/>
</dbReference>
<evidence type="ECO:0000313" key="2">
    <source>
        <dbReference type="Proteomes" id="UP001381693"/>
    </source>
</evidence>
<sequence length="113" mass="13368">MSTVNDEVLDLLRDKYLIRGLPPLIKEWSEEDILKVYHRLFCVYDPKYKLENTWAKRSRTILVRNLRLMGMGYLVPKQKNLTDTSNVVKIVTIVDDKINSKYKRNIISQRVKA</sequence>
<proteinExistence type="predicted"/>
<comment type="caution">
    <text evidence="1">The sequence shown here is derived from an EMBL/GenBank/DDBJ whole genome shotgun (WGS) entry which is preliminary data.</text>
</comment>
<keyword evidence="2" id="KW-1185">Reference proteome</keyword>
<gene>
    <name evidence="1" type="ORF">SK128_008031</name>
</gene>
<dbReference type="AlphaFoldDB" id="A0AAN8X113"/>
<accession>A0AAN8X113</accession>
<feature type="non-terminal residue" evidence="1">
    <location>
        <position position="113"/>
    </location>
</feature>
<protein>
    <submittedName>
        <fullName evidence="1">Uncharacterized protein</fullName>
    </submittedName>
</protein>